<dbReference type="AlphaFoldDB" id="A0AAE5H4N6"/>
<evidence type="ECO:0000313" key="3">
    <source>
        <dbReference type="Proteomes" id="UP000822184"/>
    </source>
</evidence>
<dbReference type="Proteomes" id="UP000822184">
    <property type="component" value="Unassembled WGS sequence"/>
</dbReference>
<gene>
    <name evidence="1" type="ORF">B0H41_000497</name>
    <name evidence="2" type="ORF">BCD95_002438</name>
</gene>
<proteinExistence type="predicted"/>
<dbReference type="EMBL" id="JABTDW010000001">
    <property type="protein sequence ID" value="NSB14179.1"/>
    <property type="molecule type" value="Genomic_DNA"/>
</dbReference>
<dbReference type="RefSeq" id="WP_023975039.1">
    <property type="nucleotide sequence ID" value="NZ_JABSWW010000001.1"/>
</dbReference>
<comment type="caution">
    <text evidence="2">The sequence shown here is derived from an EMBL/GenBank/DDBJ whole genome shotgun (WGS) entry which is preliminary data.</text>
</comment>
<dbReference type="Proteomes" id="UP001193748">
    <property type="component" value="Unassembled WGS sequence"/>
</dbReference>
<name>A0AAE5H4N6_CLOBE</name>
<accession>A0AAE5H4N6</accession>
<reference evidence="2" key="2">
    <citation type="submission" date="2020-06" db="EMBL/GenBank/DDBJ databases">
        <title>Genomic insights into acetone-butanol-ethanol (ABE) fermentation by sequencing solventogenic clostridia strains.</title>
        <authorList>
            <person name="Brown S."/>
        </authorList>
    </citation>
    <scope>NUCLEOTIDE SEQUENCE</scope>
    <source>
        <strain evidence="2">DJ123</strain>
    </source>
</reference>
<reference evidence="1" key="3">
    <citation type="journal article" date="2022" name="Nat. Biotechnol.">
        <title>Carbon-negative production of acetone and isopropanol by gas fermentation at industrial pilot scale.</title>
        <authorList>
            <person name="Liew F.E."/>
            <person name="Nogle R."/>
            <person name="Abdalla T."/>
            <person name="Rasor B.J."/>
            <person name="Canter C."/>
            <person name="Jensen R.O."/>
            <person name="Wang L."/>
            <person name="Strutz J."/>
            <person name="Chirania P."/>
            <person name="De Tissera S."/>
            <person name="Mueller A.P."/>
            <person name="Ruan Z."/>
            <person name="Gao A."/>
            <person name="Tran L."/>
            <person name="Engle N.L."/>
            <person name="Bromley J.C."/>
            <person name="Daniell J."/>
            <person name="Conrado R."/>
            <person name="Tschaplinski T.J."/>
            <person name="Giannone R.J."/>
            <person name="Hettich R.L."/>
            <person name="Karim A.S."/>
            <person name="Simpson S.D."/>
            <person name="Brown S.D."/>
            <person name="Leang C."/>
            <person name="Jewett M.C."/>
            <person name="Kopke M."/>
        </authorList>
    </citation>
    <scope>NUCLEOTIDE SEQUENCE</scope>
    <source>
        <strain evidence="1">DJ080</strain>
    </source>
</reference>
<sequence>MNDNIEIVYGKEDFFKLFELLVDDKMEEILQKVKQDNKTWYNHMKYYPSTNTNSEVDEKDE</sequence>
<reference evidence="1" key="1">
    <citation type="submission" date="2020-05" db="EMBL/GenBank/DDBJ databases">
        <authorList>
            <person name="Brown S."/>
            <person name="Huntemann M."/>
            <person name="Clum A."/>
            <person name="Spunde A."/>
            <person name="Palaniappan K."/>
            <person name="Ritter S."/>
            <person name="Mikhailova N."/>
            <person name="Chen I.-M."/>
            <person name="Stamatis D."/>
            <person name="Reddy T."/>
            <person name="O'Malley R."/>
            <person name="Daum C."/>
            <person name="Shapiro N."/>
            <person name="Ivanova N."/>
            <person name="Kyrpides N."/>
            <person name="Woyke T."/>
        </authorList>
    </citation>
    <scope>NUCLEOTIDE SEQUENCE</scope>
    <source>
        <strain evidence="1">DJ080</strain>
    </source>
</reference>
<dbReference type="EMBL" id="JABSWW010000001">
    <property type="protein sequence ID" value="NRT86818.1"/>
    <property type="molecule type" value="Genomic_DNA"/>
</dbReference>
<evidence type="ECO:0000313" key="2">
    <source>
        <dbReference type="EMBL" id="NSB14179.1"/>
    </source>
</evidence>
<evidence type="ECO:0000313" key="1">
    <source>
        <dbReference type="EMBL" id="NRT86818.1"/>
    </source>
</evidence>
<protein>
    <submittedName>
        <fullName evidence="2">Uncharacterized protein</fullName>
    </submittedName>
</protein>
<organism evidence="2 3">
    <name type="scientific">Clostridium beijerinckii</name>
    <name type="common">Clostridium MP</name>
    <dbReference type="NCBI Taxonomy" id="1520"/>
    <lineage>
        <taxon>Bacteria</taxon>
        <taxon>Bacillati</taxon>
        <taxon>Bacillota</taxon>
        <taxon>Clostridia</taxon>
        <taxon>Eubacteriales</taxon>
        <taxon>Clostridiaceae</taxon>
        <taxon>Clostridium</taxon>
    </lineage>
</organism>